<name>A0ABS7SUK0_9BURK</name>
<gene>
    <name evidence="2" type="ORF">I4X03_020425</name>
</gene>
<feature type="compositionally biased region" description="Polar residues" evidence="1">
    <location>
        <begin position="137"/>
        <end position="148"/>
    </location>
</feature>
<dbReference type="Proteomes" id="UP000809349">
    <property type="component" value="Unassembled WGS sequence"/>
</dbReference>
<evidence type="ECO:0000256" key="1">
    <source>
        <dbReference type="SAM" id="MobiDB-lite"/>
    </source>
</evidence>
<dbReference type="EMBL" id="JAFBIL020000009">
    <property type="protein sequence ID" value="MBZ2209641.1"/>
    <property type="molecule type" value="Genomic_DNA"/>
</dbReference>
<organism evidence="2 3">
    <name type="scientific">Massilia soli</name>
    <dbReference type="NCBI Taxonomy" id="2792854"/>
    <lineage>
        <taxon>Bacteria</taxon>
        <taxon>Pseudomonadati</taxon>
        <taxon>Pseudomonadota</taxon>
        <taxon>Betaproteobacteria</taxon>
        <taxon>Burkholderiales</taxon>
        <taxon>Oxalobacteraceae</taxon>
        <taxon>Telluria group</taxon>
        <taxon>Massilia</taxon>
    </lineage>
</organism>
<reference evidence="2 3" key="1">
    <citation type="submission" date="2021-01" db="EMBL/GenBank/DDBJ databases">
        <authorList>
            <person name="Ruan W."/>
            <person name="Khan S.A."/>
            <person name="Jeon C.O."/>
        </authorList>
    </citation>
    <scope>NUCLEOTIDE SEQUENCE [LARGE SCALE GENOMIC DNA]</scope>
    <source>
        <strain evidence="2 3">R798</strain>
    </source>
</reference>
<feature type="region of interest" description="Disordered" evidence="1">
    <location>
        <begin position="133"/>
        <end position="186"/>
    </location>
</feature>
<comment type="caution">
    <text evidence="2">The sequence shown here is derived from an EMBL/GenBank/DDBJ whole genome shotgun (WGS) entry which is preliminary data.</text>
</comment>
<protein>
    <submittedName>
        <fullName evidence="2">General stress protein</fullName>
    </submittedName>
</protein>
<reference evidence="2 3" key="2">
    <citation type="submission" date="2021-08" db="EMBL/GenBank/DDBJ databases">
        <title>Massilia sp. R798.</title>
        <authorList>
            <person name="Baek J.H."/>
            <person name="Jung H.S."/>
            <person name="Kim K.R."/>
            <person name="Jeon C.O."/>
        </authorList>
    </citation>
    <scope>NUCLEOTIDE SEQUENCE [LARGE SCALE GENOMIC DNA]</scope>
    <source>
        <strain evidence="2 3">R798</strain>
    </source>
</reference>
<evidence type="ECO:0000313" key="3">
    <source>
        <dbReference type="Proteomes" id="UP000809349"/>
    </source>
</evidence>
<dbReference type="RefSeq" id="WP_223470109.1">
    <property type="nucleotide sequence ID" value="NZ_JAFBIL020000009.1"/>
</dbReference>
<accession>A0ABS7SUK0</accession>
<keyword evidence="3" id="KW-1185">Reference proteome</keyword>
<sequence length="206" mass="22891">MQHTLIAVFDNRADAQSAMDELLLSTFSRQDVRLSEDTSSIADASAERTEDESLGTSIKHFFSDLFGSDDDVHSNRYATALNKGHHVLTVTAQSEMEVERASDIVERFGPVDIDEKEAEWGGASMPRREAMRVGSPGSMQQSEGSSLQFEEDRNLFAQQSLNDDRPMGTTYQEPMDSGPRLTSVRRGGVRVFTPLTPDRSKLDDQV</sequence>
<proteinExistence type="predicted"/>
<evidence type="ECO:0000313" key="2">
    <source>
        <dbReference type="EMBL" id="MBZ2209641.1"/>
    </source>
</evidence>